<dbReference type="Proteomes" id="UP000805193">
    <property type="component" value="Unassembled WGS sequence"/>
</dbReference>
<evidence type="ECO:0000313" key="1">
    <source>
        <dbReference type="EMBL" id="KAG0428324.1"/>
    </source>
</evidence>
<proteinExistence type="predicted"/>
<accession>A0AC60Q6D9</accession>
<protein>
    <submittedName>
        <fullName evidence="1">Uncharacterized protein</fullName>
    </submittedName>
</protein>
<comment type="caution">
    <text evidence="1">The sequence shown here is derived from an EMBL/GenBank/DDBJ whole genome shotgun (WGS) entry which is preliminary data.</text>
</comment>
<reference evidence="1 2" key="1">
    <citation type="journal article" date="2020" name="Cell">
        <title>Large-Scale Comparative Analyses of Tick Genomes Elucidate Their Genetic Diversity and Vector Capacities.</title>
        <authorList>
            <consortium name="Tick Genome and Microbiome Consortium (TIGMIC)"/>
            <person name="Jia N."/>
            <person name="Wang J."/>
            <person name="Shi W."/>
            <person name="Du L."/>
            <person name="Sun Y."/>
            <person name="Zhan W."/>
            <person name="Jiang J.F."/>
            <person name="Wang Q."/>
            <person name="Zhang B."/>
            <person name="Ji P."/>
            <person name="Bell-Sakyi L."/>
            <person name="Cui X.M."/>
            <person name="Yuan T.T."/>
            <person name="Jiang B.G."/>
            <person name="Yang W.F."/>
            <person name="Lam T.T."/>
            <person name="Chang Q.C."/>
            <person name="Ding S.J."/>
            <person name="Wang X.J."/>
            <person name="Zhu J.G."/>
            <person name="Ruan X.D."/>
            <person name="Zhao L."/>
            <person name="Wei J.T."/>
            <person name="Ye R.Z."/>
            <person name="Que T.C."/>
            <person name="Du C.H."/>
            <person name="Zhou Y.H."/>
            <person name="Cheng J.X."/>
            <person name="Dai P.F."/>
            <person name="Guo W.B."/>
            <person name="Han X.H."/>
            <person name="Huang E.J."/>
            <person name="Li L.F."/>
            <person name="Wei W."/>
            <person name="Gao Y.C."/>
            <person name="Liu J.Z."/>
            <person name="Shao H.Z."/>
            <person name="Wang X."/>
            <person name="Wang C.C."/>
            <person name="Yang T.C."/>
            <person name="Huo Q.B."/>
            <person name="Li W."/>
            <person name="Chen H.Y."/>
            <person name="Chen S.E."/>
            <person name="Zhou L.G."/>
            <person name="Ni X.B."/>
            <person name="Tian J.H."/>
            <person name="Sheng Y."/>
            <person name="Liu T."/>
            <person name="Pan Y.S."/>
            <person name="Xia L.Y."/>
            <person name="Li J."/>
            <person name="Zhao F."/>
            <person name="Cao W.C."/>
        </authorList>
    </citation>
    <scope>NUCLEOTIDE SEQUENCE [LARGE SCALE GENOMIC DNA]</scope>
    <source>
        <strain evidence="1">Iper-2018</strain>
    </source>
</reference>
<keyword evidence="2" id="KW-1185">Reference proteome</keyword>
<evidence type="ECO:0000313" key="2">
    <source>
        <dbReference type="Proteomes" id="UP000805193"/>
    </source>
</evidence>
<name>A0AC60Q6D9_IXOPE</name>
<sequence>RLLIVASEFLFHASFGKVFFKHVTIAVPKTWPDKGWREVTGDSLFNRADIRVSGLSGHGGTLPFTRHGRGCGERGDYIQILPEFLSKSSSAAGDLGSS</sequence>
<feature type="non-terminal residue" evidence="1">
    <location>
        <position position="98"/>
    </location>
</feature>
<dbReference type="EMBL" id="JABSTQ010009537">
    <property type="protein sequence ID" value="KAG0428324.1"/>
    <property type="molecule type" value="Genomic_DNA"/>
</dbReference>
<organism evidence="1 2">
    <name type="scientific">Ixodes persulcatus</name>
    <name type="common">Taiga tick</name>
    <dbReference type="NCBI Taxonomy" id="34615"/>
    <lineage>
        <taxon>Eukaryota</taxon>
        <taxon>Metazoa</taxon>
        <taxon>Ecdysozoa</taxon>
        <taxon>Arthropoda</taxon>
        <taxon>Chelicerata</taxon>
        <taxon>Arachnida</taxon>
        <taxon>Acari</taxon>
        <taxon>Parasitiformes</taxon>
        <taxon>Ixodida</taxon>
        <taxon>Ixodoidea</taxon>
        <taxon>Ixodidae</taxon>
        <taxon>Ixodinae</taxon>
        <taxon>Ixodes</taxon>
    </lineage>
</organism>
<feature type="non-terminal residue" evidence="1">
    <location>
        <position position="1"/>
    </location>
</feature>
<gene>
    <name evidence="1" type="ORF">HPB47_024680</name>
</gene>